<dbReference type="OMA" id="TWILSEQ"/>
<evidence type="ECO:0000259" key="11">
    <source>
        <dbReference type="Pfam" id="PF07774"/>
    </source>
</evidence>
<gene>
    <name evidence="12" type="ORF">CBR_g46226</name>
</gene>
<evidence type="ECO:0000313" key="13">
    <source>
        <dbReference type="Proteomes" id="UP000265515"/>
    </source>
</evidence>
<keyword evidence="5" id="KW-0732">Signal</keyword>
<keyword evidence="6" id="KW-0256">Endoplasmic reticulum</keyword>
<dbReference type="PANTHER" id="PTHR21573:SF0">
    <property type="entry name" value="ER MEMBRANE PROTEIN COMPLEX SUBUNIT 1"/>
    <property type="match status" value="1"/>
</dbReference>
<evidence type="ECO:0000256" key="1">
    <source>
        <dbReference type="ARBA" id="ARBA00004115"/>
    </source>
</evidence>
<dbReference type="OrthoDB" id="28092at2759"/>
<dbReference type="Proteomes" id="UP000265515">
    <property type="component" value="Unassembled WGS sequence"/>
</dbReference>
<keyword evidence="13" id="KW-1185">Reference proteome</keyword>
<keyword evidence="8 10" id="KW-0472">Membrane</keyword>
<proteinExistence type="inferred from homology"/>
<evidence type="ECO:0000256" key="2">
    <source>
        <dbReference type="ARBA" id="ARBA00007904"/>
    </source>
</evidence>
<dbReference type="EMBL" id="BFEA01000053">
    <property type="protein sequence ID" value="GBG64684.1"/>
    <property type="molecule type" value="Genomic_DNA"/>
</dbReference>
<evidence type="ECO:0000256" key="10">
    <source>
        <dbReference type="SAM" id="Phobius"/>
    </source>
</evidence>
<evidence type="ECO:0000256" key="7">
    <source>
        <dbReference type="ARBA" id="ARBA00022989"/>
    </source>
</evidence>
<dbReference type="InterPro" id="IPR011678">
    <property type="entry name" value="EMC1_C"/>
</dbReference>
<keyword evidence="9" id="KW-0325">Glycoprotein</keyword>
<dbReference type="PANTHER" id="PTHR21573">
    <property type="entry name" value="ER MEMBRANE PROTEIN COMPLEX SUBUNIT 1"/>
    <property type="match status" value="1"/>
</dbReference>
<sequence length="184" mass="20728">MKMILGTYNKSVVESSFLLPPLVVMQQSYYFLSTVKTIAVTTTARGITAKQLLIATVSDQILSLDKRYFDPRRPLIPTAADREEGLMPYTDTLPIPPQSHLTHGYQVMGIREIVTLPTRLESTCLVFAHGIDLFFMRTAPSKMYDTLSEDFSYALLVITIVVLLIAILVTGLLSRSQELNNKWR</sequence>
<dbReference type="Pfam" id="PF07774">
    <property type="entry name" value="EMC1_C"/>
    <property type="match status" value="1"/>
</dbReference>
<accession>A0A388K3P2</accession>
<comment type="caution">
    <text evidence="12">The sequence shown here is derived from an EMBL/GenBank/DDBJ whole genome shotgun (WGS) entry which is preliminary data.</text>
</comment>
<dbReference type="GO" id="GO:0034975">
    <property type="term" value="P:protein folding in endoplasmic reticulum"/>
    <property type="evidence" value="ECO:0007669"/>
    <property type="project" value="TreeGrafter"/>
</dbReference>
<evidence type="ECO:0000313" key="12">
    <source>
        <dbReference type="EMBL" id="GBG64684.1"/>
    </source>
</evidence>
<evidence type="ECO:0000256" key="6">
    <source>
        <dbReference type="ARBA" id="ARBA00022824"/>
    </source>
</evidence>
<dbReference type="InterPro" id="IPR026895">
    <property type="entry name" value="EMC1"/>
</dbReference>
<dbReference type="AlphaFoldDB" id="A0A388K3P2"/>
<organism evidence="12 13">
    <name type="scientific">Chara braunii</name>
    <name type="common">Braun's stonewort</name>
    <dbReference type="NCBI Taxonomy" id="69332"/>
    <lineage>
        <taxon>Eukaryota</taxon>
        <taxon>Viridiplantae</taxon>
        <taxon>Streptophyta</taxon>
        <taxon>Charophyceae</taxon>
        <taxon>Charales</taxon>
        <taxon>Characeae</taxon>
        <taxon>Chara</taxon>
    </lineage>
</organism>
<dbReference type="Gramene" id="GBG64684">
    <property type="protein sequence ID" value="GBG64684"/>
    <property type="gene ID" value="CBR_g46226"/>
</dbReference>
<feature type="domain" description="ER membrane protein complex subunit 1 C-terminal" evidence="11">
    <location>
        <begin position="19"/>
        <end position="183"/>
    </location>
</feature>
<evidence type="ECO:0000256" key="9">
    <source>
        <dbReference type="ARBA" id="ARBA00023180"/>
    </source>
</evidence>
<feature type="transmembrane region" description="Helical" evidence="10">
    <location>
        <begin position="151"/>
        <end position="174"/>
    </location>
</feature>
<name>A0A388K3P2_CHABU</name>
<evidence type="ECO:0000256" key="3">
    <source>
        <dbReference type="ARBA" id="ARBA00020824"/>
    </source>
</evidence>
<keyword evidence="4 10" id="KW-0812">Transmembrane</keyword>
<comment type="similarity">
    <text evidence="2">Belongs to the EMC1 family.</text>
</comment>
<evidence type="ECO:0000256" key="8">
    <source>
        <dbReference type="ARBA" id="ARBA00023136"/>
    </source>
</evidence>
<protein>
    <recommendedName>
        <fullName evidence="3">ER membrane protein complex subunit 1</fullName>
    </recommendedName>
</protein>
<dbReference type="STRING" id="69332.A0A388K3P2"/>
<dbReference type="GO" id="GO:0072546">
    <property type="term" value="C:EMC complex"/>
    <property type="evidence" value="ECO:0007669"/>
    <property type="project" value="InterPro"/>
</dbReference>
<keyword evidence="7 10" id="KW-1133">Transmembrane helix</keyword>
<reference evidence="12 13" key="1">
    <citation type="journal article" date="2018" name="Cell">
        <title>The Chara Genome: Secondary Complexity and Implications for Plant Terrestrialization.</title>
        <authorList>
            <person name="Nishiyama T."/>
            <person name="Sakayama H."/>
            <person name="Vries J.D."/>
            <person name="Buschmann H."/>
            <person name="Saint-Marcoux D."/>
            <person name="Ullrich K.K."/>
            <person name="Haas F.B."/>
            <person name="Vanderstraeten L."/>
            <person name="Becker D."/>
            <person name="Lang D."/>
            <person name="Vosolsobe S."/>
            <person name="Rombauts S."/>
            <person name="Wilhelmsson P.K.I."/>
            <person name="Janitza P."/>
            <person name="Kern R."/>
            <person name="Heyl A."/>
            <person name="Rumpler F."/>
            <person name="Villalobos L.I.A.C."/>
            <person name="Clay J.M."/>
            <person name="Skokan R."/>
            <person name="Toyoda A."/>
            <person name="Suzuki Y."/>
            <person name="Kagoshima H."/>
            <person name="Schijlen E."/>
            <person name="Tajeshwar N."/>
            <person name="Catarino B."/>
            <person name="Hetherington A.J."/>
            <person name="Saltykova A."/>
            <person name="Bonnot C."/>
            <person name="Breuninger H."/>
            <person name="Symeonidi A."/>
            <person name="Radhakrishnan G.V."/>
            <person name="Van Nieuwerburgh F."/>
            <person name="Deforce D."/>
            <person name="Chang C."/>
            <person name="Karol K.G."/>
            <person name="Hedrich R."/>
            <person name="Ulvskov P."/>
            <person name="Glockner G."/>
            <person name="Delwiche C.F."/>
            <person name="Petrasek J."/>
            <person name="Van de Peer Y."/>
            <person name="Friml J."/>
            <person name="Beilby M."/>
            <person name="Dolan L."/>
            <person name="Kohara Y."/>
            <person name="Sugano S."/>
            <person name="Fujiyama A."/>
            <person name="Delaux P.-M."/>
            <person name="Quint M."/>
            <person name="TheiBen G."/>
            <person name="Hagemann M."/>
            <person name="Harholt J."/>
            <person name="Dunand C."/>
            <person name="Zachgo S."/>
            <person name="Langdale J."/>
            <person name="Maumus F."/>
            <person name="Straeten D.V.D."/>
            <person name="Gould S.B."/>
            <person name="Rensing S.A."/>
        </authorList>
    </citation>
    <scope>NUCLEOTIDE SEQUENCE [LARGE SCALE GENOMIC DNA]</scope>
    <source>
        <strain evidence="12 13">S276</strain>
    </source>
</reference>
<comment type="subcellular location">
    <subcellularLocation>
        <location evidence="1">Endoplasmic reticulum membrane</location>
        <topology evidence="1">Single-pass type I membrane protein</topology>
    </subcellularLocation>
</comment>
<evidence type="ECO:0000256" key="5">
    <source>
        <dbReference type="ARBA" id="ARBA00022729"/>
    </source>
</evidence>
<evidence type="ECO:0000256" key="4">
    <source>
        <dbReference type="ARBA" id="ARBA00022692"/>
    </source>
</evidence>